<dbReference type="InterPro" id="IPR029044">
    <property type="entry name" value="Nucleotide-diphossugar_trans"/>
</dbReference>
<sequence length="370" mass="41950">MNKQPKISIITACFNSEETIEQTIQSVINQTYDNVEYILIDGASSDGTMEIVNKYRDRIAVLVSEKDGGVYDAFNKGIEYASGEYILFLNSDDYFFAESVIEQLADFLKDKNYPAGVYGDIYIKNELSGFISRYGELFNLEKIKNGSMPPHPGTLLSKKVILEFGGFDLTYRIAADFDLLTKIYLKYENMLFHIPILVTVFRLGGLSSHIETSPIVKQETKSIINHYFPDNDSVFDVSVSRTNEDYLKAWLEKVIFSNKSISEPLKQRQIKNVMIFGSGEMALLIAHDLKKNGIKVCGFLDNNRERQGIVMNGVKVFPPEGLIEKGQLLDAVIYGFQGYHEDAAEQQLDSFALKKSIIRLSWRNLISEID</sequence>
<dbReference type="Gene3D" id="3.90.550.10">
    <property type="entry name" value="Spore Coat Polysaccharide Biosynthesis Protein SpsA, Chain A"/>
    <property type="match status" value="1"/>
</dbReference>
<dbReference type="STRING" id="889306.KP78_13970"/>
<evidence type="ECO:0000313" key="4">
    <source>
        <dbReference type="Proteomes" id="UP000031938"/>
    </source>
</evidence>
<proteinExistence type="inferred from homology"/>
<dbReference type="SUPFAM" id="SSF53448">
    <property type="entry name" value="Nucleotide-diphospho-sugar transferases"/>
    <property type="match status" value="1"/>
</dbReference>
<dbReference type="PANTHER" id="PTHR22916">
    <property type="entry name" value="GLYCOSYLTRANSFERASE"/>
    <property type="match status" value="1"/>
</dbReference>
<dbReference type="PANTHER" id="PTHR22916:SF3">
    <property type="entry name" value="UDP-GLCNAC:BETAGAL BETA-1,3-N-ACETYLGLUCOSAMINYLTRANSFERASE-LIKE PROTEIN 1"/>
    <property type="match status" value="1"/>
</dbReference>
<dbReference type="SUPFAM" id="SSF53335">
    <property type="entry name" value="S-adenosyl-L-methionine-dependent methyltransferases"/>
    <property type="match status" value="1"/>
</dbReference>
<organism evidence="3 4">
    <name type="scientific">Jeotgalibacillus soli</name>
    <dbReference type="NCBI Taxonomy" id="889306"/>
    <lineage>
        <taxon>Bacteria</taxon>
        <taxon>Bacillati</taxon>
        <taxon>Bacillota</taxon>
        <taxon>Bacilli</taxon>
        <taxon>Bacillales</taxon>
        <taxon>Caryophanaceae</taxon>
        <taxon>Jeotgalibacillus</taxon>
    </lineage>
</organism>
<dbReference type="EMBL" id="JXRP01000009">
    <property type="protein sequence ID" value="KIL49929.1"/>
    <property type="molecule type" value="Genomic_DNA"/>
</dbReference>
<dbReference type="RefSeq" id="WP_052474652.1">
    <property type="nucleotide sequence ID" value="NZ_JXRP01000009.1"/>
</dbReference>
<keyword evidence="4" id="KW-1185">Reference proteome</keyword>
<dbReference type="Gene3D" id="3.40.50.720">
    <property type="entry name" value="NAD(P)-binding Rossmann-like Domain"/>
    <property type="match status" value="1"/>
</dbReference>
<dbReference type="InterPro" id="IPR029063">
    <property type="entry name" value="SAM-dependent_MTases_sf"/>
</dbReference>
<dbReference type="CDD" id="cd06433">
    <property type="entry name" value="GT_2_WfgS_like"/>
    <property type="match status" value="1"/>
</dbReference>
<feature type="domain" description="Glycosyltransferase 2-like" evidence="2">
    <location>
        <begin position="8"/>
        <end position="135"/>
    </location>
</feature>
<dbReference type="Pfam" id="PF00535">
    <property type="entry name" value="Glycos_transf_2"/>
    <property type="match status" value="1"/>
</dbReference>
<dbReference type="OrthoDB" id="396512at2"/>
<dbReference type="Proteomes" id="UP000031938">
    <property type="component" value="Unassembled WGS sequence"/>
</dbReference>
<name>A0A0C2S7D4_9BACL</name>
<accession>A0A0C2S7D4</accession>
<comment type="similarity">
    <text evidence="1">Belongs to the glycosyltransferase 2 family.</text>
</comment>
<dbReference type="GO" id="GO:0016758">
    <property type="term" value="F:hexosyltransferase activity"/>
    <property type="evidence" value="ECO:0007669"/>
    <property type="project" value="UniProtKB-ARBA"/>
</dbReference>
<comment type="caution">
    <text evidence="3">The sequence shown here is derived from an EMBL/GenBank/DDBJ whole genome shotgun (WGS) entry which is preliminary data.</text>
</comment>
<dbReference type="AlphaFoldDB" id="A0A0C2S7D4"/>
<reference evidence="3 4" key="1">
    <citation type="submission" date="2015-01" db="EMBL/GenBank/DDBJ databases">
        <title>Genome sequencing of Jeotgalibacillus soli.</title>
        <authorList>
            <person name="Goh K.M."/>
            <person name="Chan K.-G."/>
            <person name="Yaakop A.S."/>
            <person name="Ee R."/>
            <person name="Gan H.M."/>
            <person name="Chan C.S."/>
        </authorList>
    </citation>
    <scope>NUCLEOTIDE SEQUENCE [LARGE SCALE GENOMIC DNA]</scope>
    <source>
        <strain evidence="3 4">P9</strain>
    </source>
</reference>
<evidence type="ECO:0000259" key="2">
    <source>
        <dbReference type="Pfam" id="PF00535"/>
    </source>
</evidence>
<dbReference type="InterPro" id="IPR001173">
    <property type="entry name" value="Glyco_trans_2-like"/>
</dbReference>
<dbReference type="PATRIC" id="fig|889306.3.peg.1406"/>
<evidence type="ECO:0000256" key="1">
    <source>
        <dbReference type="ARBA" id="ARBA00006739"/>
    </source>
</evidence>
<gene>
    <name evidence="3" type="ORF">KP78_13970</name>
</gene>
<protein>
    <recommendedName>
        <fullName evidence="2">Glycosyltransferase 2-like domain-containing protein</fullName>
    </recommendedName>
</protein>
<evidence type="ECO:0000313" key="3">
    <source>
        <dbReference type="EMBL" id="KIL49929.1"/>
    </source>
</evidence>